<dbReference type="EMBL" id="FUZA01000005">
    <property type="protein sequence ID" value="SKC06636.1"/>
    <property type="molecule type" value="Genomic_DNA"/>
</dbReference>
<dbReference type="PANTHER" id="PTHR36452">
    <property type="entry name" value="CHROMOSOME 12, WHOLE GENOME SHOTGUN SEQUENCE"/>
    <property type="match status" value="1"/>
</dbReference>
<organism evidence="1 2">
    <name type="scientific">Dyadobacter psychrophilus</name>
    <dbReference type="NCBI Taxonomy" id="651661"/>
    <lineage>
        <taxon>Bacteria</taxon>
        <taxon>Pseudomonadati</taxon>
        <taxon>Bacteroidota</taxon>
        <taxon>Cytophagia</taxon>
        <taxon>Cytophagales</taxon>
        <taxon>Spirosomataceae</taxon>
        <taxon>Dyadobacter</taxon>
    </lineage>
</organism>
<dbReference type="InterPro" id="IPR012808">
    <property type="entry name" value="CHP02453"/>
</dbReference>
<accession>A0A1T5GDZ3</accession>
<dbReference type="Proteomes" id="UP000190897">
    <property type="component" value="Unassembled WGS sequence"/>
</dbReference>
<name>A0A1T5GDZ3_9BACT</name>
<dbReference type="OrthoDB" id="9794241at2"/>
<dbReference type="AlphaFoldDB" id="A0A1T5GDZ3"/>
<dbReference type="STRING" id="651661.SAMN05660293_03979"/>
<dbReference type="NCBIfam" id="TIGR02453">
    <property type="entry name" value="TIGR02453 family protein"/>
    <property type="match status" value="1"/>
</dbReference>
<proteinExistence type="predicted"/>
<sequence>MESKTLHFLSQLAENNNREWFQQNRKDYDAAKADLEKLVAYLIEEVGKFQDLGNLQVKECIFRINRDIRFSKNKAPYKNNLSAGIGPGGKGSGRIDYYLQIQPGNKTFLGGGMWETTPEQLARFRQEIDYNADELKQIIHDKDFRAYYPNIEGEALKTTPKGYAKDHPEIELLKQKQLFFSHNYTDKEVTSKDFGKMVVQGISLLKPFTDYMNYVIYEQPAEP</sequence>
<dbReference type="PANTHER" id="PTHR36452:SF1">
    <property type="entry name" value="DUF2461 DOMAIN-CONTAINING PROTEIN"/>
    <property type="match status" value="1"/>
</dbReference>
<dbReference type="Pfam" id="PF09365">
    <property type="entry name" value="DUF2461"/>
    <property type="match status" value="1"/>
</dbReference>
<evidence type="ECO:0000313" key="1">
    <source>
        <dbReference type="EMBL" id="SKC06636.1"/>
    </source>
</evidence>
<protein>
    <submittedName>
        <fullName evidence="1">TIGR02453 family protein</fullName>
    </submittedName>
</protein>
<evidence type="ECO:0000313" key="2">
    <source>
        <dbReference type="Proteomes" id="UP000190897"/>
    </source>
</evidence>
<keyword evidence="2" id="KW-1185">Reference proteome</keyword>
<gene>
    <name evidence="1" type="ORF">SAMN05660293_03979</name>
</gene>
<reference evidence="2" key="1">
    <citation type="submission" date="2017-02" db="EMBL/GenBank/DDBJ databases">
        <authorList>
            <person name="Varghese N."/>
            <person name="Submissions S."/>
        </authorList>
    </citation>
    <scope>NUCLEOTIDE SEQUENCE [LARGE SCALE GENOMIC DNA]</scope>
    <source>
        <strain evidence="2">DSM 22270</strain>
    </source>
</reference>
<dbReference type="InterPro" id="IPR015996">
    <property type="entry name" value="UCP028451"/>
</dbReference>
<dbReference type="RefSeq" id="WP_082216471.1">
    <property type="nucleotide sequence ID" value="NZ_FUZA01000005.1"/>
</dbReference>
<dbReference type="PIRSF" id="PIRSF028451">
    <property type="entry name" value="UCP028451"/>
    <property type="match status" value="1"/>
</dbReference>